<dbReference type="PROSITE" id="PS51257">
    <property type="entry name" value="PROKAR_LIPOPROTEIN"/>
    <property type="match status" value="1"/>
</dbReference>
<dbReference type="AlphaFoldDB" id="A0A897NJK0"/>
<accession>A0A897NJK0</accession>
<name>A0A897NJK0_9EURY</name>
<sequence>MRRIAIACAFVLAVGLAGCISGTGPTTTANGQPPEYMNATVEEEIIDRESERVREMLSERGHAEYGVGGAGSFETTVMNTTDDGAYVRVAIPYRFTDSQTLSGSSGNQTVTSVQITGDATWTAVYFVNATAIERVSGE</sequence>
<dbReference type="GeneID" id="68861611"/>
<evidence type="ECO:0000313" key="2">
    <source>
        <dbReference type="Proteomes" id="UP000663305"/>
    </source>
</evidence>
<dbReference type="Proteomes" id="UP000663305">
    <property type="component" value="Chromosome"/>
</dbReference>
<dbReference type="RefSeq" id="WP_229124423.1">
    <property type="nucleotide sequence ID" value="NZ_CP064789.1"/>
</dbReference>
<protein>
    <submittedName>
        <fullName evidence="1">Uncharacterized protein</fullName>
    </submittedName>
</protein>
<organism evidence="1 2">
    <name type="scientific">Halapricum desulfuricans</name>
    <dbReference type="NCBI Taxonomy" id="2841257"/>
    <lineage>
        <taxon>Archaea</taxon>
        <taxon>Methanobacteriati</taxon>
        <taxon>Methanobacteriota</taxon>
        <taxon>Stenosarchaea group</taxon>
        <taxon>Halobacteria</taxon>
        <taxon>Halobacteriales</taxon>
        <taxon>Haloarculaceae</taxon>
        <taxon>Halapricum</taxon>
    </lineage>
</organism>
<proteinExistence type="predicted"/>
<evidence type="ECO:0000313" key="1">
    <source>
        <dbReference type="EMBL" id="QSG12491.1"/>
    </source>
</evidence>
<dbReference type="EMBL" id="CP064789">
    <property type="protein sequence ID" value="QSG12491.1"/>
    <property type="molecule type" value="Genomic_DNA"/>
</dbReference>
<gene>
    <name evidence="1" type="ORF">HSBGL_2083</name>
</gene>
<reference evidence="1" key="1">
    <citation type="submission" date="2020-11" db="EMBL/GenBank/DDBJ databases">
        <title>Carbohydrate-dependent, anaerobic sulfur respiration: A novel catabolism in halophilic archaea.</title>
        <authorList>
            <person name="Sorokin D.Y."/>
            <person name="Messina E."/>
            <person name="Smedile F."/>
            <person name="La Cono V."/>
            <person name="Hallsworth J.E."/>
            <person name="Yakimov M.M."/>
        </authorList>
    </citation>
    <scope>NUCLEOTIDE SEQUENCE</scope>
    <source>
        <strain evidence="1">HSR-Bgl</strain>
    </source>
</reference>